<accession>A0A286TFG5</accession>
<evidence type="ECO:0000313" key="1">
    <source>
        <dbReference type="EMBL" id="BBA48710.1"/>
    </source>
</evidence>
<dbReference type="EMBL" id="AP018131">
    <property type="protein sequence ID" value="BBA48710.1"/>
    <property type="molecule type" value="Genomic_DNA"/>
</dbReference>
<reference evidence="1 2" key="1">
    <citation type="journal article" date="2017" name="Biosci. Biotechnol. Biochem.">
        <title>Identification and characterization of a sulfoglycosidase from Bifidobacterium bifidum implicated in mucin glycan utilization.</title>
        <authorList>
            <person name="Katoh T."/>
            <person name="Maeshibu T."/>
            <person name="Kikkawa K."/>
            <person name="Gotoh A."/>
            <person name="Tomabechi Y."/>
            <person name="Nakamura M."/>
            <person name="Liao W.-H."/>
            <person name="Yamaguchi M."/>
            <person name="Ashida H."/>
            <person name="Yamamoto K."/>
            <person name="Katayama T."/>
        </authorList>
    </citation>
    <scope>NUCLEOTIDE SEQUENCE [LARGE SCALE GENOMIC DNA]</scope>
    <source>
        <strain evidence="1 2">JCM 7004</strain>
    </source>
</reference>
<sequence length="124" mass="14062">MHDRISNDLAYAVMRIDHDLDAGLLEEAEAQSLRSIVMRALHDTHDVINMPDRHGSGFDRYRRLGVVTVNRRTMFKPYSTQYNARNTRTASDRAATSSLTFACRTTTDTVESAIPRRSAIYAVE</sequence>
<dbReference type="AlphaFoldDB" id="A0A286TFG5"/>
<dbReference type="Proteomes" id="UP000262177">
    <property type="component" value="Chromosome"/>
</dbReference>
<protein>
    <submittedName>
        <fullName evidence="1">Uncharacterized protein</fullName>
    </submittedName>
</protein>
<gene>
    <name evidence="1" type="ORF">BBJK_02538</name>
</gene>
<proteinExistence type="predicted"/>
<evidence type="ECO:0000313" key="2">
    <source>
        <dbReference type="Proteomes" id="UP000262177"/>
    </source>
</evidence>
<organism evidence="1 2">
    <name type="scientific">Bifidobacterium bifidum LMG 13195</name>
    <dbReference type="NCBI Taxonomy" id="1207542"/>
    <lineage>
        <taxon>Bacteria</taxon>
        <taxon>Bacillati</taxon>
        <taxon>Actinomycetota</taxon>
        <taxon>Actinomycetes</taxon>
        <taxon>Bifidobacteriales</taxon>
        <taxon>Bifidobacteriaceae</taxon>
        <taxon>Bifidobacterium</taxon>
    </lineage>
</organism>
<name>A0A286TFG5_BIFBI</name>